<dbReference type="AlphaFoldDB" id="A0A1H0ACQ0"/>
<gene>
    <name evidence="1" type="ORF">SAMN05444142_1011110</name>
</gene>
<evidence type="ECO:0008006" key="3">
    <source>
        <dbReference type="Google" id="ProtNLM"/>
    </source>
</evidence>
<dbReference type="RefSeq" id="WP_149786050.1">
    <property type="nucleotide sequence ID" value="NZ_FNIO01000001.1"/>
</dbReference>
<dbReference type="PROSITE" id="PS51257">
    <property type="entry name" value="PROKAR_LIPOPROTEIN"/>
    <property type="match status" value="1"/>
</dbReference>
<reference evidence="1 2" key="1">
    <citation type="submission" date="2016-11" db="EMBL/GenBank/DDBJ databases">
        <authorList>
            <person name="Varghese N."/>
            <person name="Submissions S."/>
        </authorList>
    </citation>
    <scope>NUCLEOTIDE SEQUENCE [LARGE SCALE GENOMIC DNA]</scope>
    <source>
        <strain evidence="1 2">DSM 29620</strain>
    </source>
</reference>
<accession>A0A1H0ACQ0</accession>
<evidence type="ECO:0000313" key="1">
    <source>
        <dbReference type="EMBL" id="SHJ71031.1"/>
    </source>
</evidence>
<keyword evidence="2" id="KW-1185">Reference proteome</keyword>
<dbReference type="OrthoDB" id="7724709at2"/>
<name>A0A1H0ACQ0_9RHOB</name>
<dbReference type="EMBL" id="FQZZ01000001">
    <property type="protein sequence ID" value="SHJ71031.1"/>
    <property type="molecule type" value="Genomic_DNA"/>
</dbReference>
<protein>
    <recommendedName>
        <fullName evidence="3">Lipoprotein</fullName>
    </recommendedName>
</protein>
<sequence length="146" mass="15754">MRFRRFFLGAALALSAGCTPPQDPSARMRFAAPPARLFAAVPAVCSGPGERVLRPREGTIECRRLLPPEGAAGAILRYNGTIDALPESVIRFETSTEQDATIVVASVFVSVPQPDGSEIYVVYPDAQVARKMRELLARMGGEPIPE</sequence>
<proteinExistence type="predicted"/>
<organism evidence="1 2">
    <name type="scientific">Lutimaribacter pacificus</name>
    <dbReference type="NCBI Taxonomy" id="391948"/>
    <lineage>
        <taxon>Bacteria</taxon>
        <taxon>Pseudomonadati</taxon>
        <taxon>Pseudomonadota</taxon>
        <taxon>Alphaproteobacteria</taxon>
        <taxon>Rhodobacterales</taxon>
        <taxon>Roseobacteraceae</taxon>
        <taxon>Lutimaribacter</taxon>
    </lineage>
</organism>
<evidence type="ECO:0000313" key="2">
    <source>
        <dbReference type="Proteomes" id="UP000324252"/>
    </source>
</evidence>
<dbReference type="Proteomes" id="UP000324252">
    <property type="component" value="Unassembled WGS sequence"/>
</dbReference>